<dbReference type="InParanoid" id="A2G4G2"/>
<dbReference type="VEuPathDB" id="TrichDB:TVAG_091430"/>
<proteinExistence type="predicted"/>
<sequence>MLFSLPFIRFATANATIDGCDTFEYLRNQTNSKKYEIPVNGKVCLEGPYLIAGLSNYTVAAKFSTDQKSYRDVINYDNPFIINLKVNFSQLQAQHPLNPLTKVECKDKTQTCKIQIVPIIPNVEAKGPDTIEEIPANMNYISSSVFSTKNTFTMELPAKLKLDAELQGDNQPPKSMTCNGNVKALYMMGNSLKNVTYTISDAQYSFPIIADSVEAQASPVNAKSVFFISAPISIINYTKTKMKSNARKSQKRMTVEIDSTITVTVQPAAESSADGEDQESYFKEDKEYDLTGKGTGAQTEEQAANNEAIDLDADPNAPKEESKQKEGSGGLSGGAISGIVIAVIAVIVIIVILVWCFVCRGNGAKGKVTFSGKNEDSGSGVNV</sequence>
<name>A2G4G2_TRIV3</name>
<dbReference type="KEGG" id="tva:4745610"/>
<dbReference type="Proteomes" id="UP000001542">
    <property type="component" value="Unassembled WGS sequence"/>
</dbReference>
<dbReference type="PANTHER" id="PTHR16861">
    <property type="entry name" value="GLYCOPROTEIN 38"/>
    <property type="match status" value="1"/>
</dbReference>
<keyword evidence="4" id="KW-1185">Reference proteome</keyword>
<evidence type="ECO:0000256" key="2">
    <source>
        <dbReference type="SAM" id="Phobius"/>
    </source>
</evidence>
<feature type="compositionally biased region" description="Basic and acidic residues" evidence="1">
    <location>
        <begin position="317"/>
        <end position="326"/>
    </location>
</feature>
<feature type="transmembrane region" description="Helical" evidence="2">
    <location>
        <begin position="335"/>
        <end position="358"/>
    </location>
</feature>
<reference evidence="3" key="2">
    <citation type="journal article" date="2007" name="Science">
        <title>Draft genome sequence of the sexually transmitted pathogen Trichomonas vaginalis.</title>
        <authorList>
            <person name="Carlton J.M."/>
            <person name="Hirt R.P."/>
            <person name="Silva J.C."/>
            <person name="Delcher A.L."/>
            <person name="Schatz M."/>
            <person name="Zhao Q."/>
            <person name="Wortman J.R."/>
            <person name="Bidwell S.L."/>
            <person name="Alsmark U.C.M."/>
            <person name="Besteiro S."/>
            <person name="Sicheritz-Ponten T."/>
            <person name="Noel C.J."/>
            <person name="Dacks J.B."/>
            <person name="Foster P.G."/>
            <person name="Simillion C."/>
            <person name="Van de Peer Y."/>
            <person name="Miranda-Saavedra D."/>
            <person name="Barton G.J."/>
            <person name="Westrop G.D."/>
            <person name="Mueller S."/>
            <person name="Dessi D."/>
            <person name="Fiori P.L."/>
            <person name="Ren Q."/>
            <person name="Paulsen I."/>
            <person name="Zhang H."/>
            <person name="Bastida-Corcuera F.D."/>
            <person name="Simoes-Barbosa A."/>
            <person name="Brown M.T."/>
            <person name="Hayes R.D."/>
            <person name="Mukherjee M."/>
            <person name="Okumura C.Y."/>
            <person name="Schneider R."/>
            <person name="Smith A.J."/>
            <person name="Vanacova S."/>
            <person name="Villalvazo M."/>
            <person name="Haas B.J."/>
            <person name="Pertea M."/>
            <person name="Feldblyum T.V."/>
            <person name="Utterback T.R."/>
            <person name="Shu C.L."/>
            <person name="Osoegawa K."/>
            <person name="de Jong P.J."/>
            <person name="Hrdy I."/>
            <person name="Horvathova L."/>
            <person name="Zubacova Z."/>
            <person name="Dolezal P."/>
            <person name="Malik S.B."/>
            <person name="Logsdon J.M. Jr."/>
            <person name="Henze K."/>
            <person name="Gupta A."/>
            <person name="Wang C.C."/>
            <person name="Dunne R.L."/>
            <person name="Upcroft J.A."/>
            <person name="Upcroft P."/>
            <person name="White O."/>
            <person name="Salzberg S.L."/>
            <person name="Tang P."/>
            <person name="Chiu C.-H."/>
            <person name="Lee Y.-S."/>
            <person name="Embley T.M."/>
            <person name="Coombs G.H."/>
            <person name="Mottram J.C."/>
            <person name="Tachezy J."/>
            <person name="Fraser-Liggett C.M."/>
            <person name="Johnson P.J."/>
        </authorList>
    </citation>
    <scope>NUCLEOTIDE SEQUENCE [LARGE SCALE GENOMIC DNA]</scope>
    <source>
        <strain evidence="3">G3</strain>
    </source>
</reference>
<dbReference type="RefSeq" id="XP_001300876.1">
    <property type="nucleotide sequence ID" value="XM_001300875.1"/>
</dbReference>
<organism evidence="3 4">
    <name type="scientific">Trichomonas vaginalis (strain ATCC PRA-98 / G3)</name>
    <dbReference type="NCBI Taxonomy" id="412133"/>
    <lineage>
        <taxon>Eukaryota</taxon>
        <taxon>Metamonada</taxon>
        <taxon>Parabasalia</taxon>
        <taxon>Trichomonadida</taxon>
        <taxon>Trichomonadidae</taxon>
        <taxon>Trichomonas</taxon>
    </lineage>
</organism>
<reference evidence="3" key="1">
    <citation type="submission" date="2006-10" db="EMBL/GenBank/DDBJ databases">
        <authorList>
            <person name="Amadeo P."/>
            <person name="Zhao Q."/>
            <person name="Wortman J."/>
            <person name="Fraser-Liggett C."/>
            <person name="Carlton J."/>
        </authorList>
    </citation>
    <scope>NUCLEOTIDE SEQUENCE</scope>
    <source>
        <strain evidence="3">G3</strain>
    </source>
</reference>
<gene>
    <name evidence="3" type="ORF">TVAG_091430</name>
</gene>
<keyword evidence="2" id="KW-1133">Transmembrane helix</keyword>
<evidence type="ECO:0000256" key="1">
    <source>
        <dbReference type="SAM" id="MobiDB-lite"/>
    </source>
</evidence>
<evidence type="ECO:0000313" key="3">
    <source>
        <dbReference type="EMBL" id="EAX87946.1"/>
    </source>
</evidence>
<dbReference type="VEuPathDB" id="TrichDB:TVAGG3_0994900"/>
<feature type="region of interest" description="Disordered" evidence="1">
    <location>
        <begin position="308"/>
        <end position="331"/>
    </location>
</feature>
<dbReference type="PANTHER" id="PTHR16861:SF4">
    <property type="entry name" value="SH3 DOMAIN PROTEIN (AFU_ORTHOLOGUE AFUA_1G13610)"/>
    <property type="match status" value="1"/>
</dbReference>
<dbReference type="EMBL" id="DS114373">
    <property type="protein sequence ID" value="EAX87946.1"/>
    <property type="molecule type" value="Genomic_DNA"/>
</dbReference>
<dbReference type="AlphaFoldDB" id="A2G4G2"/>
<accession>A2G4G2</accession>
<protein>
    <submittedName>
        <fullName evidence="3">Uncharacterized protein</fullName>
    </submittedName>
</protein>
<keyword evidence="2" id="KW-0812">Transmembrane</keyword>
<evidence type="ECO:0000313" key="4">
    <source>
        <dbReference type="Proteomes" id="UP000001542"/>
    </source>
</evidence>
<keyword evidence="2" id="KW-0472">Membrane</keyword>